<evidence type="ECO:0000313" key="2">
    <source>
        <dbReference type="EMBL" id="TRM70513.1"/>
    </source>
</evidence>
<dbReference type="EMBL" id="VDMD01000001">
    <property type="protein sequence ID" value="TRM70513.1"/>
    <property type="molecule type" value="Genomic_DNA"/>
</dbReference>
<protein>
    <submittedName>
        <fullName evidence="2">Uncharacterized protein</fullName>
    </submittedName>
</protein>
<proteinExistence type="predicted"/>
<dbReference type="Proteomes" id="UP000320762">
    <property type="component" value="Unassembled WGS sequence"/>
</dbReference>
<dbReference type="AlphaFoldDB" id="A0A550D0E3"/>
<organism evidence="2 3">
    <name type="scientific">Schizophyllum amplum</name>
    <dbReference type="NCBI Taxonomy" id="97359"/>
    <lineage>
        <taxon>Eukaryota</taxon>
        <taxon>Fungi</taxon>
        <taxon>Dikarya</taxon>
        <taxon>Basidiomycota</taxon>
        <taxon>Agaricomycotina</taxon>
        <taxon>Agaricomycetes</taxon>
        <taxon>Agaricomycetidae</taxon>
        <taxon>Agaricales</taxon>
        <taxon>Schizophyllaceae</taxon>
        <taxon>Schizophyllum</taxon>
    </lineage>
</organism>
<comment type="caution">
    <text evidence="2">The sequence shown here is derived from an EMBL/GenBank/DDBJ whole genome shotgun (WGS) entry which is preliminary data.</text>
</comment>
<gene>
    <name evidence="2" type="ORF">BD626DRAFT_477692</name>
</gene>
<name>A0A550D0E3_9AGAR</name>
<reference evidence="2 3" key="1">
    <citation type="journal article" date="2019" name="New Phytol.">
        <title>Comparative genomics reveals unique wood-decay strategies and fruiting body development in the Schizophyllaceae.</title>
        <authorList>
            <person name="Almasi E."/>
            <person name="Sahu N."/>
            <person name="Krizsan K."/>
            <person name="Balint B."/>
            <person name="Kovacs G.M."/>
            <person name="Kiss B."/>
            <person name="Cseklye J."/>
            <person name="Drula E."/>
            <person name="Henrissat B."/>
            <person name="Nagy I."/>
            <person name="Chovatia M."/>
            <person name="Adam C."/>
            <person name="LaButti K."/>
            <person name="Lipzen A."/>
            <person name="Riley R."/>
            <person name="Grigoriev I.V."/>
            <person name="Nagy L.G."/>
        </authorList>
    </citation>
    <scope>NUCLEOTIDE SEQUENCE [LARGE SCALE GENOMIC DNA]</scope>
    <source>
        <strain evidence="2 3">NL-1724</strain>
    </source>
</reference>
<feature type="compositionally biased region" description="Basic residues" evidence="1">
    <location>
        <begin position="118"/>
        <end position="127"/>
    </location>
</feature>
<feature type="region of interest" description="Disordered" evidence="1">
    <location>
        <begin position="110"/>
        <end position="165"/>
    </location>
</feature>
<evidence type="ECO:0000256" key="1">
    <source>
        <dbReference type="SAM" id="MobiDB-lite"/>
    </source>
</evidence>
<keyword evidence="3" id="KW-1185">Reference proteome</keyword>
<accession>A0A550D0E3</accession>
<evidence type="ECO:0000313" key="3">
    <source>
        <dbReference type="Proteomes" id="UP000320762"/>
    </source>
</evidence>
<sequence length="165" mass="17952">MRIHPSQSRSLRLASLSIMELFDRVGPSIVRLFNVQGRPGRLAGVIHDAPIITQAAGRRTNVNDSSAHWAFSPPWYRIHYPALPRPAFVEGQVGCDDSWRLTSRASTQLAAMSSSHASQRRSRRRAHSPGAGAVSAAWNDESGAAGAPTPGDARKFNQFNQARGL</sequence>